<dbReference type="AlphaFoldDB" id="A0A3E3EAP2"/>
<evidence type="ECO:0000313" key="2">
    <source>
        <dbReference type="Proteomes" id="UP000261032"/>
    </source>
</evidence>
<name>A0A3E3EAP2_9FIRM</name>
<comment type="caution">
    <text evidence="1">The sequence shown here is derived from an EMBL/GenBank/DDBJ whole genome shotgun (WGS) entry which is preliminary data.</text>
</comment>
<dbReference type="RefSeq" id="WP_117581982.1">
    <property type="nucleotide sequence ID" value="NZ_JAQEEX010000048.1"/>
</dbReference>
<accession>A0A3E3EAP2</accession>
<protein>
    <submittedName>
        <fullName evidence="1">Uncharacterized protein</fullName>
    </submittedName>
</protein>
<reference evidence="1 2" key="1">
    <citation type="submission" date="2018-08" db="EMBL/GenBank/DDBJ databases">
        <title>A genome reference for cultivated species of the human gut microbiota.</title>
        <authorList>
            <person name="Zou Y."/>
            <person name="Xue W."/>
            <person name="Luo G."/>
        </authorList>
    </citation>
    <scope>NUCLEOTIDE SEQUENCE [LARGE SCALE GENOMIC DNA]</scope>
    <source>
        <strain evidence="1 2">OM06-4</strain>
    </source>
</reference>
<evidence type="ECO:0000313" key="1">
    <source>
        <dbReference type="EMBL" id="RGD82925.1"/>
    </source>
</evidence>
<sequence length="110" mass="13059">MERMYTGIIENTSFSISLRDDEICTFITHFGRFGNISIKDKRTGELIVNTAGIYLKSFYPDIEDREFARVKSKKLFDLFKDYRYQKKLKYPKGNLKNVYKAVQMDFISMK</sequence>
<organism evidence="1 2">
    <name type="scientific">Thomasclavelia ramosa</name>
    <dbReference type="NCBI Taxonomy" id="1547"/>
    <lineage>
        <taxon>Bacteria</taxon>
        <taxon>Bacillati</taxon>
        <taxon>Bacillota</taxon>
        <taxon>Erysipelotrichia</taxon>
        <taxon>Erysipelotrichales</taxon>
        <taxon>Coprobacillaceae</taxon>
        <taxon>Thomasclavelia</taxon>
    </lineage>
</organism>
<proteinExistence type="predicted"/>
<gene>
    <name evidence="1" type="ORF">DXB93_13070</name>
</gene>
<dbReference type="Proteomes" id="UP000261032">
    <property type="component" value="Unassembled WGS sequence"/>
</dbReference>
<dbReference type="EMBL" id="QUSL01000023">
    <property type="protein sequence ID" value="RGD82925.1"/>
    <property type="molecule type" value="Genomic_DNA"/>
</dbReference>